<sequence length="169" mass="18788">MSLISKPFDDSGVEMVDDIARYGTSISKRIEQFRQRSTQRRDSANHCSGFAVMRVLCDTVCEIIDTAENEALRKECARAANTFFIESAFPDDCPDSGPLDNHQPSQALIQEVSSILADDKIVPADGSVQLQTLLLALVWAALSFAMESLPADQARSWVRQRIMDSARYN</sequence>
<comment type="caution">
    <text evidence="1">The sequence shown here is derived from an EMBL/GenBank/DDBJ whole genome shotgun (WGS) entry which is preliminary data.</text>
</comment>
<accession>A0A4Z1C493</accession>
<dbReference type="AlphaFoldDB" id="A0A4Z1C493"/>
<keyword evidence="2" id="KW-1185">Reference proteome</keyword>
<gene>
    <name evidence="1" type="ORF">E5Q11_01160</name>
</gene>
<organism evidence="1 2">
    <name type="scientific">Marinobacter confluentis</name>
    <dbReference type="NCBI Taxonomy" id="1697557"/>
    <lineage>
        <taxon>Bacteria</taxon>
        <taxon>Pseudomonadati</taxon>
        <taxon>Pseudomonadota</taxon>
        <taxon>Gammaproteobacteria</taxon>
        <taxon>Pseudomonadales</taxon>
        <taxon>Marinobacteraceae</taxon>
        <taxon>Marinobacter</taxon>
    </lineage>
</organism>
<name>A0A4Z1C493_9GAMM</name>
<reference evidence="1 2" key="1">
    <citation type="submission" date="2019-04" db="EMBL/GenBank/DDBJ databases">
        <authorList>
            <person name="Park S."/>
            <person name="Yoon J.-H."/>
        </authorList>
    </citation>
    <scope>NUCLEOTIDE SEQUENCE [LARGE SCALE GENOMIC DNA]</scope>
    <source>
        <strain evidence="1 2">HJM-18</strain>
    </source>
</reference>
<dbReference type="EMBL" id="SRPF01000001">
    <property type="protein sequence ID" value="TGN41191.1"/>
    <property type="molecule type" value="Genomic_DNA"/>
</dbReference>
<evidence type="ECO:0000313" key="2">
    <source>
        <dbReference type="Proteomes" id="UP000298325"/>
    </source>
</evidence>
<dbReference type="Proteomes" id="UP000298325">
    <property type="component" value="Unassembled WGS sequence"/>
</dbReference>
<protein>
    <submittedName>
        <fullName evidence="1">Uncharacterized protein</fullName>
    </submittedName>
</protein>
<dbReference type="OrthoDB" id="6366907at2"/>
<proteinExistence type="predicted"/>
<evidence type="ECO:0000313" key="1">
    <source>
        <dbReference type="EMBL" id="TGN41191.1"/>
    </source>
</evidence>
<dbReference type="RefSeq" id="WP_135801577.1">
    <property type="nucleotide sequence ID" value="NZ_SRPF01000001.1"/>
</dbReference>